<comment type="caution">
    <text evidence="2">The sequence shown here is derived from an EMBL/GenBank/DDBJ whole genome shotgun (WGS) entry which is preliminary data.</text>
</comment>
<reference evidence="2" key="1">
    <citation type="journal article" date="2015" name="Nature">
        <title>Complex archaea that bridge the gap between prokaryotes and eukaryotes.</title>
        <authorList>
            <person name="Spang A."/>
            <person name="Saw J.H."/>
            <person name="Jorgensen S.L."/>
            <person name="Zaremba-Niedzwiedzka K."/>
            <person name="Martijn J."/>
            <person name="Lind A.E."/>
            <person name="van Eijk R."/>
            <person name="Schleper C."/>
            <person name="Guy L."/>
            <person name="Ettema T.J."/>
        </authorList>
    </citation>
    <scope>NUCLEOTIDE SEQUENCE</scope>
</reference>
<feature type="region of interest" description="Disordered" evidence="1">
    <location>
        <begin position="1"/>
        <end position="21"/>
    </location>
</feature>
<evidence type="ECO:0000256" key="1">
    <source>
        <dbReference type="SAM" id="MobiDB-lite"/>
    </source>
</evidence>
<gene>
    <name evidence="2" type="ORF">LCGC14_2416960</name>
</gene>
<protein>
    <submittedName>
        <fullName evidence="2">Uncharacterized protein</fullName>
    </submittedName>
</protein>
<proteinExistence type="predicted"/>
<accession>A0A0F9CD07</accession>
<organism evidence="2">
    <name type="scientific">marine sediment metagenome</name>
    <dbReference type="NCBI Taxonomy" id="412755"/>
    <lineage>
        <taxon>unclassified sequences</taxon>
        <taxon>metagenomes</taxon>
        <taxon>ecological metagenomes</taxon>
    </lineage>
</organism>
<name>A0A0F9CD07_9ZZZZ</name>
<sequence>QLVQFKASPGETVTVTPPGKSGSQITFAPQYHLHGIVDAEMVRDQVAPLLEADARRLLNKIKVAS</sequence>
<feature type="non-terminal residue" evidence="2">
    <location>
        <position position="1"/>
    </location>
</feature>
<dbReference type="AlphaFoldDB" id="A0A0F9CD07"/>
<feature type="compositionally biased region" description="Polar residues" evidence="1">
    <location>
        <begin position="11"/>
        <end position="21"/>
    </location>
</feature>
<evidence type="ECO:0000313" key="2">
    <source>
        <dbReference type="EMBL" id="KKL24272.1"/>
    </source>
</evidence>
<dbReference type="EMBL" id="LAZR01036657">
    <property type="protein sequence ID" value="KKL24272.1"/>
    <property type="molecule type" value="Genomic_DNA"/>
</dbReference>